<accession>A0A0S6U1S0</accession>
<dbReference type="EMBL" id="DF384213">
    <property type="protein sequence ID" value="GAE02333.1"/>
    <property type="molecule type" value="Genomic_DNA"/>
</dbReference>
<dbReference type="HOGENOM" id="CLU_205746_0_0_9"/>
<proteinExistence type="predicted"/>
<sequence length="62" mass="7321">MINLVQVNNKKKKKQIILGLSIVKKHIKKTDTKINLKTLCFKYIQDQSRYEKYNLGLTTKII</sequence>
<dbReference type="AlphaFoldDB" id="A0A0S6U1S0"/>
<name>A0A0S6U1S0_CLOBO</name>
<reference evidence="1" key="1">
    <citation type="submission" date="2013-10" db="EMBL/GenBank/DDBJ databases">
        <title>Draft genome sequence of Clostridium botulinum type B strain Osaka05.</title>
        <authorList>
            <person name="Sakaguchi Y."/>
            <person name="Hosomi K."/>
            <person name="Uchiyama J."/>
            <person name="Ogura Y."/>
            <person name="Sakaguchi M."/>
            <person name="Kohda T."/>
            <person name="Mukamoto M."/>
            <person name="Misawa N."/>
            <person name="Matsuzaki S."/>
            <person name="Hayashi T."/>
            <person name="Kozaki S."/>
        </authorList>
    </citation>
    <scope>NUCLEOTIDE SEQUENCE</scope>
    <source>
        <strain evidence="1">Osaka05</strain>
    </source>
</reference>
<gene>
    <name evidence="1" type="ORF">CBO05C_2023</name>
</gene>
<dbReference type="Proteomes" id="UP000054164">
    <property type="component" value="Unassembled WGS sequence"/>
</dbReference>
<protein>
    <submittedName>
        <fullName evidence="1">Uncharacterized protein</fullName>
    </submittedName>
</protein>
<organism evidence="1">
    <name type="scientific">Clostridium botulinum B str. Osaka05</name>
    <dbReference type="NCBI Taxonomy" id="1407017"/>
    <lineage>
        <taxon>Bacteria</taxon>
        <taxon>Bacillati</taxon>
        <taxon>Bacillota</taxon>
        <taxon>Clostridia</taxon>
        <taxon>Eubacteriales</taxon>
        <taxon>Clostridiaceae</taxon>
        <taxon>Clostridium</taxon>
    </lineage>
</organism>
<evidence type="ECO:0000313" key="1">
    <source>
        <dbReference type="EMBL" id="GAE02333.1"/>
    </source>
</evidence>